<name>A0A8H4LFT2_9HYPO</name>
<proteinExistence type="predicted"/>
<keyword evidence="3" id="KW-1185">Reference proteome</keyword>
<dbReference type="AlphaFoldDB" id="A0A8H4LFT2"/>
<dbReference type="InterPro" id="IPR050797">
    <property type="entry name" value="Carb_Metab_Trans_Reg"/>
</dbReference>
<reference evidence="2 3" key="1">
    <citation type="submission" date="2020-01" db="EMBL/GenBank/DDBJ databases">
        <title>Identification and distribution of gene clusters putatively required for synthesis of sphingolipid metabolism inhibitors in phylogenetically diverse species of the filamentous fungus Fusarium.</title>
        <authorList>
            <person name="Kim H.-S."/>
            <person name="Busman M."/>
            <person name="Brown D.W."/>
            <person name="Divon H."/>
            <person name="Uhlig S."/>
            <person name="Proctor R.H."/>
        </authorList>
    </citation>
    <scope>NUCLEOTIDE SEQUENCE [LARGE SCALE GENOMIC DNA]</scope>
    <source>
        <strain evidence="2 3">NRRL 20459</strain>
    </source>
</reference>
<dbReference type="PANTHER" id="PTHR31668">
    <property type="entry name" value="GLUCOSE TRANSPORT TRANSCRIPTION REGULATOR RGT1-RELATED-RELATED"/>
    <property type="match status" value="1"/>
</dbReference>
<evidence type="ECO:0000313" key="2">
    <source>
        <dbReference type="EMBL" id="KAF4468835.1"/>
    </source>
</evidence>
<dbReference type="GO" id="GO:0003677">
    <property type="term" value="F:DNA binding"/>
    <property type="evidence" value="ECO:0007669"/>
    <property type="project" value="UniProtKB-KW"/>
</dbReference>
<protein>
    <submittedName>
        <fullName evidence="2">Zn(2)-C6 fungal-type DNA-binding domain</fullName>
    </submittedName>
</protein>
<organism evidence="2 3">
    <name type="scientific">Fusarium albosuccineum</name>
    <dbReference type="NCBI Taxonomy" id="1237068"/>
    <lineage>
        <taxon>Eukaryota</taxon>
        <taxon>Fungi</taxon>
        <taxon>Dikarya</taxon>
        <taxon>Ascomycota</taxon>
        <taxon>Pezizomycotina</taxon>
        <taxon>Sordariomycetes</taxon>
        <taxon>Hypocreomycetidae</taxon>
        <taxon>Hypocreales</taxon>
        <taxon>Nectriaceae</taxon>
        <taxon>Fusarium</taxon>
        <taxon>Fusarium decemcellulare species complex</taxon>
    </lineage>
</organism>
<dbReference type="EMBL" id="JAADYS010000553">
    <property type="protein sequence ID" value="KAF4468835.1"/>
    <property type="molecule type" value="Genomic_DNA"/>
</dbReference>
<keyword evidence="2" id="KW-0238">DNA-binding</keyword>
<dbReference type="Proteomes" id="UP000554235">
    <property type="component" value="Unassembled WGS sequence"/>
</dbReference>
<accession>A0A8H4LFT2</accession>
<keyword evidence="1" id="KW-0539">Nucleus</keyword>
<dbReference type="PANTHER" id="PTHR31668:SF24">
    <property type="entry name" value="TRANSCRIPTION FACTOR, PUTATIVE-RELATED"/>
    <property type="match status" value="1"/>
</dbReference>
<evidence type="ECO:0000256" key="1">
    <source>
        <dbReference type="ARBA" id="ARBA00023242"/>
    </source>
</evidence>
<evidence type="ECO:0000313" key="3">
    <source>
        <dbReference type="Proteomes" id="UP000554235"/>
    </source>
</evidence>
<sequence>MDDSAEDAALVHAFGTITINRTRSSWEVHGELATLMANLVRRSMKAYRDVELESDGLQTGTLGPLPVTIKRVLTSIFLSVCILTLGSVNRSFAILREGVTMLQTLHLHHRRPDGGDSVTKWQRLYWEAYMHERHMALEVSFSGTLSTLRTGLPDIDESIPPHIDLGFRRLVNLFLILDDTFVAHWRAQQDPTNDAQELKAEWVEQKQAQLDEDAACTAKEEACLLDRGLSGLSELQHIDLAITRLWLRTLVWQLALSGGLLCSAPTHEGLSLRFPVVSICEELLSLFNQLESVTSVGFHGMGMLKKLFEITSTIADVLTLPLSPEEVQQQNHVSRVQDLLFLVKFLLSFNAIPKQQREYLDGKLETLRNVYTTLDFIDLITTHESASEADARMNPNQQLLS</sequence>
<gene>
    <name evidence="2" type="ORF">FALBO_4283</name>
</gene>
<dbReference type="OrthoDB" id="2740448at2759"/>
<comment type="caution">
    <text evidence="2">The sequence shown here is derived from an EMBL/GenBank/DDBJ whole genome shotgun (WGS) entry which is preliminary data.</text>
</comment>
<dbReference type="CDD" id="cd12148">
    <property type="entry name" value="fungal_TF_MHR"/>
    <property type="match status" value="1"/>
</dbReference>